<dbReference type="OrthoDB" id="5304415at2759"/>
<dbReference type="AlphaFoldDB" id="A0A3A3A8U2"/>
<name>A0A3A3A8U2_9EURO</name>
<dbReference type="EMBL" id="MVGC01000038">
    <property type="protein sequence ID" value="RJE25781.1"/>
    <property type="molecule type" value="Genomic_DNA"/>
</dbReference>
<comment type="caution">
    <text evidence="1">The sequence shown here is derived from an EMBL/GenBank/DDBJ whole genome shotgun (WGS) entry which is preliminary data.</text>
</comment>
<evidence type="ECO:0000313" key="1">
    <source>
        <dbReference type="EMBL" id="RJE25781.1"/>
    </source>
</evidence>
<proteinExistence type="predicted"/>
<gene>
    <name evidence="1" type="ORF">PHISCL_01894</name>
</gene>
<reference evidence="2" key="1">
    <citation type="submission" date="2017-02" db="EMBL/GenBank/DDBJ databases">
        <authorList>
            <person name="Tafer H."/>
            <person name="Lopandic K."/>
        </authorList>
    </citation>
    <scope>NUCLEOTIDE SEQUENCE [LARGE SCALE GENOMIC DNA]</scope>
    <source>
        <strain evidence="2">CBS 366.77</strain>
    </source>
</reference>
<dbReference type="STRING" id="2070753.A0A3A3A8U2"/>
<evidence type="ECO:0000313" key="2">
    <source>
        <dbReference type="Proteomes" id="UP000266188"/>
    </source>
</evidence>
<protein>
    <submittedName>
        <fullName evidence="1">Uncharacterized protein</fullName>
    </submittedName>
</protein>
<sequence length="757" mass="86115">MGMALPTSFQLSIELTKILPIREAISAVTRPILQQARELKRSGSDFIVEEDLAAVFGRGRIDTKLERHFKSTISPAKVEIMYPASDIVLHSGSGPTVHRALKEPRYLSTVIQLSFLGFMHERTTFSSNLVACLNERYRLGAPDSSPDTNYEDIVGLLRVCASQTGEFPWELYIGLVEVLIPKTCASMINDATVDGLQWRVLTSNLLLAAIDYLYLVQAFPEDRVMAVPNQAGLIPLVIWAHYVLGLTVLLKSSPDGDILFGSSSHAQVIIKWCDHMDLAEPINLLDSNMDIVLSTELMQNIHARIISEERCRLKGYGTKLIYRWNNTDSRTALSRVQLVQLVLAFCRVVSPMLYRVCLRGKGLSKPLTQYRDNAAPWRLTEAAEVFFDGIMWSEEEIDKHTDYLKTRTLESLFETILDPMQRGTDCALALKLNKGYIHGQVQFVKMVAIMLLACSKIVNIQSCSDMPLTFCHHGLYSFVRDGIYEKISNWDGRQYLPINEADWFNIIARLLLNNEFKAEPRSNRKRMSLVSAWGWSIYLSNFNDSDPEEIDCQLLYARRGVPTNRVTNEQKFRILDQLWMGGHTPPDPVVVDHGDSYTPRCAASITGRKVFYSSMEREFWQTTQFHIRLEGTCATMEQDPKMETTIFLHTSYRKLHRALWTCTLTEPCSHQSQRPSVVTLHDGMVTVKGFRWNHFPNDDICICLVKGNSWARWLVLAGIIDDYEEPTRNILLRTDNCCEACASDLARNYGGQWLVIL</sequence>
<accession>A0A3A3A8U2</accession>
<organism evidence="1 2">
    <name type="scientific">Aspergillus sclerotialis</name>
    <dbReference type="NCBI Taxonomy" id="2070753"/>
    <lineage>
        <taxon>Eukaryota</taxon>
        <taxon>Fungi</taxon>
        <taxon>Dikarya</taxon>
        <taxon>Ascomycota</taxon>
        <taxon>Pezizomycotina</taxon>
        <taxon>Eurotiomycetes</taxon>
        <taxon>Eurotiomycetidae</taxon>
        <taxon>Eurotiales</taxon>
        <taxon>Aspergillaceae</taxon>
        <taxon>Aspergillus</taxon>
        <taxon>Aspergillus subgen. Polypaecilum</taxon>
    </lineage>
</organism>
<keyword evidence="2" id="KW-1185">Reference proteome</keyword>
<dbReference type="Proteomes" id="UP000266188">
    <property type="component" value="Unassembled WGS sequence"/>
</dbReference>